<name>A0ABY6MLJ7_9BACT</name>
<protein>
    <submittedName>
        <fullName evidence="2">Uncharacterized protein</fullName>
    </submittedName>
</protein>
<feature type="signal peptide" evidence="1">
    <location>
        <begin position="1"/>
        <end position="22"/>
    </location>
</feature>
<dbReference type="EMBL" id="CP110226">
    <property type="protein sequence ID" value="UZD23257.1"/>
    <property type="molecule type" value="Genomic_DNA"/>
</dbReference>
<accession>A0ABY6MLJ7</accession>
<proteinExistence type="predicted"/>
<organism evidence="2 3">
    <name type="scientific">Algoriphagus halophytocola</name>
    <dbReference type="NCBI Taxonomy" id="2991499"/>
    <lineage>
        <taxon>Bacteria</taxon>
        <taxon>Pseudomonadati</taxon>
        <taxon>Bacteroidota</taxon>
        <taxon>Cytophagia</taxon>
        <taxon>Cytophagales</taxon>
        <taxon>Cyclobacteriaceae</taxon>
        <taxon>Algoriphagus</taxon>
    </lineage>
</organism>
<keyword evidence="3" id="KW-1185">Reference proteome</keyword>
<feature type="chain" id="PRO_5045307338" evidence="1">
    <location>
        <begin position="23"/>
        <end position="129"/>
    </location>
</feature>
<evidence type="ECO:0000256" key="1">
    <source>
        <dbReference type="SAM" id="SignalP"/>
    </source>
</evidence>
<dbReference type="RefSeq" id="WP_264809796.1">
    <property type="nucleotide sequence ID" value="NZ_CP110226.1"/>
</dbReference>
<evidence type="ECO:0000313" key="2">
    <source>
        <dbReference type="EMBL" id="UZD23257.1"/>
    </source>
</evidence>
<keyword evidence="1" id="KW-0732">Signal</keyword>
<sequence>MKTKVIFAFTVLLLAIAWQVEAQTINLPSPDFKKDMLGAFSPGDDLGITDKQKEELNEKNSGFLDSVVNIAGGDESDDQKIAKITGLAKDQNSVFEDILGKDTVKKYRKKIKKQMGPLRRKYKLARFII</sequence>
<gene>
    <name evidence="2" type="ORF">OM944_01945</name>
</gene>
<dbReference type="Proteomes" id="UP001163156">
    <property type="component" value="Chromosome"/>
</dbReference>
<evidence type="ECO:0000313" key="3">
    <source>
        <dbReference type="Proteomes" id="UP001163156"/>
    </source>
</evidence>
<reference evidence="2" key="1">
    <citation type="submission" date="2022-10" db="EMBL/GenBank/DDBJ databases">
        <title>Algoriphagus sp. a novel bacteria isolate from halophytes salicornia europaea.</title>
        <authorList>
            <person name="Peng Y."/>
            <person name="Jiang L."/>
            <person name="Lee J."/>
        </authorList>
    </citation>
    <scope>NUCLEOTIDE SEQUENCE</scope>
    <source>
        <strain evidence="2">TR-M5</strain>
    </source>
</reference>